<sequence length="477" mass="51666">MYGDNDYRTTSPDTGAEDDNDNQGLAYNDPSPDSRDQYIREPQDYRPERNARPSSQPRASRTQTRPQAHPQAHHNASSQQQQMQDKLQHAAVHQLTHAAANHYRQDSSDSGNQSSQQDPNQANYQQGNDAYPQQGSQAYQQQGGQAAANTANGSSGSDFTNFIDKTGDKLEDHAEAHYEKKLTQSAYRAEDGVLEQTDRVYGCMENAIARWWNSLFEKKEPEPQPHQQHHAAPQTAQVLSASAISVYLCLVPGLVSGAFAGVSGRSGLVVRRDAMILASVEEDTRVTLVDTALPAVVSGPAASSTAVLAFALSNATASEDPAQAAQTNDTASTAKTRAAIVAGAAAGGGTALLILLVVLGYFATTWWRRWQEEKMLRAVTSPRAEYTVDPEDAAECWSERSGTHRLSSLMAYQPDSFHGSGWSDISHHAGVSSAAAGPSPRTRAGGANASRVDLRYCSIPKFHLRRQGPFDRPSVFV</sequence>
<evidence type="ECO:0000313" key="3">
    <source>
        <dbReference type="EMBL" id="TBU62591.1"/>
    </source>
</evidence>
<dbReference type="EMBL" id="ML145093">
    <property type="protein sequence ID" value="TBU62591.1"/>
    <property type="molecule type" value="Genomic_DNA"/>
</dbReference>
<name>A0A4Q9Q6K5_9APHY</name>
<feature type="compositionally biased region" description="Polar residues" evidence="1">
    <location>
        <begin position="52"/>
        <end position="66"/>
    </location>
</feature>
<feature type="transmembrane region" description="Helical" evidence="2">
    <location>
        <begin position="338"/>
        <end position="367"/>
    </location>
</feature>
<feature type="compositionally biased region" description="Basic and acidic residues" evidence="1">
    <location>
        <begin position="32"/>
        <end position="51"/>
    </location>
</feature>
<proteinExistence type="predicted"/>
<dbReference type="AlphaFoldDB" id="A0A4Q9Q6K5"/>
<accession>A0A4Q9Q6K5</accession>
<gene>
    <name evidence="3" type="ORF">BD310DRAFT_945845</name>
</gene>
<dbReference type="Proteomes" id="UP000292082">
    <property type="component" value="Unassembled WGS sequence"/>
</dbReference>
<evidence type="ECO:0000313" key="4">
    <source>
        <dbReference type="Proteomes" id="UP000292082"/>
    </source>
</evidence>
<protein>
    <submittedName>
        <fullName evidence="3">Uncharacterized protein</fullName>
    </submittedName>
</protein>
<feature type="compositionally biased region" description="Low complexity" evidence="1">
    <location>
        <begin position="108"/>
        <end position="121"/>
    </location>
</feature>
<evidence type="ECO:0000256" key="1">
    <source>
        <dbReference type="SAM" id="MobiDB-lite"/>
    </source>
</evidence>
<keyword evidence="2" id="KW-0812">Transmembrane</keyword>
<reference evidence="3 4" key="1">
    <citation type="submission" date="2019-01" db="EMBL/GenBank/DDBJ databases">
        <title>Draft genome sequences of three monokaryotic isolates of the white-rot basidiomycete fungus Dichomitus squalens.</title>
        <authorList>
            <consortium name="DOE Joint Genome Institute"/>
            <person name="Lopez S.C."/>
            <person name="Andreopoulos B."/>
            <person name="Pangilinan J."/>
            <person name="Lipzen A."/>
            <person name="Riley R."/>
            <person name="Ahrendt S."/>
            <person name="Ng V."/>
            <person name="Barry K."/>
            <person name="Daum C."/>
            <person name="Grigoriev I.V."/>
            <person name="Hilden K.S."/>
            <person name="Makela M.R."/>
            <person name="de Vries R.P."/>
        </authorList>
    </citation>
    <scope>NUCLEOTIDE SEQUENCE [LARGE SCALE GENOMIC DNA]</scope>
    <source>
        <strain evidence="3 4">CBS 464.89</strain>
    </source>
</reference>
<organism evidence="3 4">
    <name type="scientific">Dichomitus squalens</name>
    <dbReference type="NCBI Taxonomy" id="114155"/>
    <lineage>
        <taxon>Eukaryota</taxon>
        <taxon>Fungi</taxon>
        <taxon>Dikarya</taxon>
        <taxon>Basidiomycota</taxon>
        <taxon>Agaricomycotina</taxon>
        <taxon>Agaricomycetes</taxon>
        <taxon>Polyporales</taxon>
        <taxon>Polyporaceae</taxon>
        <taxon>Dichomitus</taxon>
    </lineage>
</organism>
<feature type="region of interest" description="Disordered" evidence="1">
    <location>
        <begin position="1"/>
        <end position="164"/>
    </location>
</feature>
<feature type="compositionally biased region" description="Low complexity" evidence="1">
    <location>
        <begin position="133"/>
        <end position="157"/>
    </location>
</feature>
<feature type="compositionally biased region" description="Low complexity" evidence="1">
    <location>
        <begin position="67"/>
        <end position="91"/>
    </location>
</feature>
<keyword evidence="4" id="KW-1185">Reference proteome</keyword>
<keyword evidence="2" id="KW-1133">Transmembrane helix</keyword>
<keyword evidence="2" id="KW-0472">Membrane</keyword>
<evidence type="ECO:0000256" key="2">
    <source>
        <dbReference type="SAM" id="Phobius"/>
    </source>
</evidence>